<feature type="domain" description="PiggyBac transposable element-derived protein" evidence="2">
    <location>
        <begin position="174"/>
        <end position="292"/>
    </location>
</feature>
<dbReference type="OrthoDB" id="10057240at2759"/>
<dbReference type="PANTHER" id="PTHR47055:SF3">
    <property type="entry name" value="PHORBOL-ESTER_DAG-TYPE DOMAIN-CONTAINING PROTEIN"/>
    <property type="match status" value="1"/>
</dbReference>
<dbReference type="PANTHER" id="PTHR47055">
    <property type="entry name" value="DDE_TNP_1_7 DOMAIN-CONTAINING PROTEIN"/>
    <property type="match status" value="1"/>
</dbReference>
<feature type="region of interest" description="Disordered" evidence="1">
    <location>
        <begin position="67"/>
        <end position="89"/>
    </location>
</feature>
<comment type="caution">
    <text evidence="3">The sequence shown here is derived from an EMBL/GenBank/DDBJ whole genome shotgun (WGS) entry which is preliminary data.</text>
</comment>
<dbReference type="GO" id="GO:0043565">
    <property type="term" value="F:sequence-specific DNA binding"/>
    <property type="evidence" value="ECO:0007669"/>
    <property type="project" value="TreeGrafter"/>
</dbReference>
<gene>
    <name evidence="3" type="ORF">J437_LFUL005030</name>
</gene>
<reference evidence="3" key="2">
    <citation type="submission" date="2017-10" db="EMBL/GenBank/DDBJ databases">
        <title>Ladona fulva Genome sequencing and assembly.</title>
        <authorList>
            <person name="Murali S."/>
            <person name="Richards S."/>
            <person name="Bandaranaike D."/>
            <person name="Bellair M."/>
            <person name="Blankenburg K."/>
            <person name="Chao H."/>
            <person name="Dinh H."/>
            <person name="Doddapaneni H."/>
            <person name="Dugan-Rocha S."/>
            <person name="Elkadiri S."/>
            <person name="Gnanaolivu R."/>
            <person name="Hernandez B."/>
            <person name="Skinner E."/>
            <person name="Javaid M."/>
            <person name="Lee S."/>
            <person name="Li M."/>
            <person name="Ming W."/>
            <person name="Munidasa M."/>
            <person name="Muniz J."/>
            <person name="Nguyen L."/>
            <person name="Hughes D."/>
            <person name="Osuji N."/>
            <person name="Pu L.-L."/>
            <person name="Puazo M."/>
            <person name="Qu C."/>
            <person name="Quiroz J."/>
            <person name="Raj R."/>
            <person name="Weissenberger G."/>
            <person name="Xin Y."/>
            <person name="Zou X."/>
            <person name="Han Y."/>
            <person name="Worley K."/>
            <person name="Muzny D."/>
            <person name="Gibbs R."/>
        </authorList>
    </citation>
    <scope>NUCLEOTIDE SEQUENCE</scope>
    <source>
        <strain evidence="3">Sampled in the wild</strain>
    </source>
</reference>
<evidence type="ECO:0000313" key="3">
    <source>
        <dbReference type="EMBL" id="KAG8222824.1"/>
    </source>
</evidence>
<organism evidence="3 4">
    <name type="scientific">Ladona fulva</name>
    <name type="common">Scarce chaser dragonfly</name>
    <name type="synonym">Libellula fulva</name>
    <dbReference type="NCBI Taxonomy" id="123851"/>
    <lineage>
        <taxon>Eukaryota</taxon>
        <taxon>Metazoa</taxon>
        <taxon>Ecdysozoa</taxon>
        <taxon>Arthropoda</taxon>
        <taxon>Hexapoda</taxon>
        <taxon>Insecta</taxon>
        <taxon>Pterygota</taxon>
        <taxon>Palaeoptera</taxon>
        <taxon>Odonata</taxon>
        <taxon>Epiprocta</taxon>
        <taxon>Anisoptera</taxon>
        <taxon>Libelluloidea</taxon>
        <taxon>Libellulidae</taxon>
        <taxon>Ladona</taxon>
    </lineage>
</organism>
<reference evidence="3" key="1">
    <citation type="submission" date="2013-04" db="EMBL/GenBank/DDBJ databases">
        <authorList>
            <person name="Qu J."/>
            <person name="Murali S.C."/>
            <person name="Bandaranaike D."/>
            <person name="Bellair M."/>
            <person name="Blankenburg K."/>
            <person name="Chao H."/>
            <person name="Dinh H."/>
            <person name="Doddapaneni H."/>
            <person name="Downs B."/>
            <person name="Dugan-Rocha S."/>
            <person name="Elkadiri S."/>
            <person name="Gnanaolivu R.D."/>
            <person name="Hernandez B."/>
            <person name="Javaid M."/>
            <person name="Jayaseelan J.C."/>
            <person name="Lee S."/>
            <person name="Li M."/>
            <person name="Ming W."/>
            <person name="Munidasa M."/>
            <person name="Muniz J."/>
            <person name="Nguyen L."/>
            <person name="Ongeri F."/>
            <person name="Osuji N."/>
            <person name="Pu L.-L."/>
            <person name="Puazo M."/>
            <person name="Qu C."/>
            <person name="Quiroz J."/>
            <person name="Raj R."/>
            <person name="Weissenberger G."/>
            <person name="Xin Y."/>
            <person name="Zou X."/>
            <person name="Han Y."/>
            <person name="Richards S."/>
            <person name="Worley K."/>
            <person name="Muzny D."/>
            <person name="Gibbs R."/>
        </authorList>
    </citation>
    <scope>NUCLEOTIDE SEQUENCE</scope>
    <source>
        <strain evidence="3">Sampled in the wild</strain>
    </source>
</reference>
<dbReference type="Pfam" id="PF13843">
    <property type="entry name" value="DDE_Tnp_1_7"/>
    <property type="match status" value="2"/>
</dbReference>
<dbReference type="Proteomes" id="UP000792457">
    <property type="component" value="Unassembled WGS sequence"/>
</dbReference>
<feature type="compositionally biased region" description="Acidic residues" evidence="1">
    <location>
        <begin position="73"/>
        <end position="84"/>
    </location>
</feature>
<evidence type="ECO:0000259" key="2">
    <source>
        <dbReference type="Pfam" id="PF13843"/>
    </source>
</evidence>
<accession>A0A8K0JV60</accession>
<dbReference type="EMBL" id="KZ308144">
    <property type="protein sequence ID" value="KAG8222824.1"/>
    <property type="molecule type" value="Genomic_DNA"/>
</dbReference>
<dbReference type="AlphaFoldDB" id="A0A8K0JV60"/>
<feature type="domain" description="PiggyBac transposable element-derived protein" evidence="2">
    <location>
        <begin position="339"/>
        <end position="468"/>
    </location>
</feature>
<keyword evidence="4" id="KW-1185">Reference proteome</keyword>
<evidence type="ECO:0000313" key="4">
    <source>
        <dbReference type="Proteomes" id="UP000792457"/>
    </source>
</evidence>
<dbReference type="InterPro" id="IPR052638">
    <property type="entry name" value="PiggyBac_TE-derived"/>
</dbReference>
<evidence type="ECO:0000256" key="1">
    <source>
        <dbReference type="SAM" id="MobiDB-lite"/>
    </source>
</evidence>
<sequence>MTKSLTTSSTHPTPLLHNNTYFSDPQTKANLHANYLGEIMLRRGYSVNKILSQLEEVEDELDNPTVIITGPEEGPEAVTDEDSDASYGEVKGDVTHLPRRILEVEAELGILAEENVEIPVERDQPSISKFPKKSKGKLSKGTSKEWSSDMKNADLKIPDFKQSSFPESFSNVPSPIQCFQDFFSIDLCNHIMEQTNLYAQSKGNHGFSFRIEDIYAVVGILLFSGYHSLPRRRMYWSTEDDCDIKIIRVTCRRNRFDEILRFLHLADNSKVDLNDRLYKVRPLFEFLNKNFKIVPSMEIAWWMNPSFLIMADMEQSSLYGGNQYALASNFGAWQNPGVKGLGGTGTLRENRVHYKEYILMDKKTFKRSPRGTTEERHNENLVVARWNDNDVVTVMTNCIAGVRKTASRYSFDEKRRVNIPIPMVIVEYNKHMGGVDLSDQFLATYRTTIRTKKWWWPFFAWLIDISCVQGWLLHKRLGGSMDYLQFHRVCARYLMKHYGSPSSGRGSGQNVLADIRRDRLDHLITKGKSKYKVEEEMIKLGNRSYFTETKECGDKELRLGQNCRTGGSAESDLGFCGHVKE</sequence>
<name>A0A8K0JV60_LADFU</name>
<protein>
    <recommendedName>
        <fullName evidence="2">PiggyBac transposable element-derived protein domain-containing protein</fullName>
    </recommendedName>
</protein>
<proteinExistence type="predicted"/>
<dbReference type="InterPro" id="IPR029526">
    <property type="entry name" value="PGBD"/>
</dbReference>
<feature type="region of interest" description="Disordered" evidence="1">
    <location>
        <begin position="126"/>
        <end position="145"/>
    </location>
</feature>